<comment type="similarity">
    <text evidence="7">Belongs to the DEAD box helicase family.</text>
</comment>
<evidence type="ECO:0000313" key="13">
    <source>
        <dbReference type="EMBL" id="KAK2167677.1"/>
    </source>
</evidence>
<organism evidence="13 14">
    <name type="scientific">Paralvinella palmiformis</name>
    <dbReference type="NCBI Taxonomy" id="53620"/>
    <lineage>
        <taxon>Eukaryota</taxon>
        <taxon>Metazoa</taxon>
        <taxon>Spiralia</taxon>
        <taxon>Lophotrochozoa</taxon>
        <taxon>Annelida</taxon>
        <taxon>Polychaeta</taxon>
        <taxon>Sedentaria</taxon>
        <taxon>Canalipalpata</taxon>
        <taxon>Terebellida</taxon>
        <taxon>Terebelliformia</taxon>
        <taxon>Alvinellidae</taxon>
        <taxon>Paralvinella</taxon>
    </lineage>
</organism>
<evidence type="ECO:0000256" key="3">
    <source>
        <dbReference type="ARBA" id="ARBA00022806"/>
    </source>
</evidence>
<evidence type="ECO:0000256" key="7">
    <source>
        <dbReference type="RuleBase" id="RU000492"/>
    </source>
</evidence>
<sequence>MAAHVKLSGKWKDVKINPNIFMGQDFSGFVCMQELADYDVIQSKPVVKKEKQIDEKKSKHKEKVSTKRGLMSADVHEDSATNQNLDIDHPLKKKRKTKHPDMNIIQPELEGKSDSVEKHKDLLNVSSKIQKQASLKKKKFKCDKSQLTELTDDKKKAHDVQDMSAWQNLFVPAPVLTALAEKGFTSPTPIQALTLAPAIRDRMDVIGAAETGSGKTLAFGIPIIHRILELKAQAASAASLGLSADEVTSDQDGTSGLSSDDNCSDKSDTTDSEDDASESEGDNTESEDDTTVSEENSKESEENDTECEKKPTTDTLKPLYALILTPTRELALQVKDHLMIAAKYTGIKVITIVGGMASQKQTRLLRKCPEIVVATPGRLWELLQEGDDHLSKVSDISFLVIDEADRMVEKGHFQEMSQLLDIINSDQQRKEKRQTFVFSATLTFVHQGPLRLKFKKKSIKITEKKKLEMLMVQIGMKPKPKVIDLTRSAGTAESLTEARINTTVDDKDIYLYYFLYKYPGRTLVFANSKDCIRRLVSIFNLLGCCPLPLHADMHQRQRLKNLDRFKSNSHGLLLATDVAARGLDIPDVQHVIHYQIPRTTENYVHRSGRTARASKEGLSVMLVGPEDLQYYRKIMKNLNRDEDLPPFPVDKDIFLGVKLCVSLARNIDKEEHSLNKKKHENLWYLRAAEEMDIELDDDKLLNYLGDDWEQSQSRQKLENLKQHLKSQLNLPIQKKYSGKYPTKSGKLLQSSYYRQGDAIERLKTDSKEKCVIQESNKVMTKAKLSKKKRNHRYEHTEK</sequence>
<keyword evidence="14" id="KW-1185">Reference proteome</keyword>
<evidence type="ECO:0000259" key="11">
    <source>
        <dbReference type="PROSITE" id="PS51194"/>
    </source>
</evidence>
<evidence type="ECO:0000256" key="2">
    <source>
        <dbReference type="ARBA" id="ARBA00022801"/>
    </source>
</evidence>
<comment type="catalytic activity">
    <reaction evidence="8">
        <text>ATP + H2O = ADP + phosphate + H(+)</text>
        <dbReference type="Rhea" id="RHEA:13065"/>
        <dbReference type="ChEBI" id="CHEBI:15377"/>
        <dbReference type="ChEBI" id="CHEBI:15378"/>
        <dbReference type="ChEBI" id="CHEBI:30616"/>
        <dbReference type="ChEBI" id="CHEBI:43474"/>
        <dbReference type="ChEBI" id="CHEBI:456216"/>
        <dbReference type="EC" id="3.6.4.13"/>
    </reaction>
</comment>
<comment type="function">
    <text evidence="8">RNA helicase.</text>
</comment>
<evidence type="ECO:0000313" key="14">
    <source>
        <dbReference type="Proteomes" id="UP001208570"/>
    </source>
</evidence>
<feature type="region of interest" description="Disordered" evidence="9">
    <location>
        <begin position="246"/>
        <end position="312"/>
    </location>
</feature>
<dbReference type="InterPro" id="IPR001650">
    <property type="entry name" value="Helicase_C-like"/>
</dbReference>
<reference evidence="13" key="1">
    <citation type="journal article" date="2023" name="Mol. Biol. Evol.">
        <title>Third-Generation Sequencing Reveals the Adaptive Role of the Epigenome in Three Deep-Sea Polychaetes.</title>
        <authorList>
            <person name="Perez M."/>
            <person name="Aroh O."/>
            <person name="Sun Y."/>
            <person name="Lan Y."/>
            <person name="Juniper S.K."/>
            <person name="Young C.R."/>
            <person name="Angers B."/>
            <person name="Qian P.Y."/>
        </authorList>
    </citation>
    <scope>NUCLEOTIDE SEQUENCE</scope>
    <source>
        <strain evidence="13">P08H-3</strain>
    </source>
</reference>
<dbReference type="CDD" id="cd18787">
    <property type="entry name" value="SF2_C_DEAD"/>
    <property type="match status" value="1"/>
</dbReference>
<dbReference type="InterPro" id="IPR014001">
    <property type="entry name" value="Helicase_ATP-bd"/>
</dbReference>
<feature type="compositionally biased region" description="Basic and acidic residues" evidence="9">
    <location>
        <begin position="295"/>
        <end position="312"/>
    </location>
</feature>
<keyword evidence="3 7" id="KW-0347">Helicase</keyword>
<evidence type="ECO:0000256" key="8">
    <source>
        <dbReference type="RuleBase" id="RU365068"/>
    </source>
</evidence>
<dbReference type="PROSITE" id="PS51194">
    <property type="entry name" value="HELICASE_CTER"/>
    <property type="match status" value="1"/>
</dbReference>
<feature type="short sequence motif" description="Q motif" evidence="6">
    <location>
        <begin position="164"/>
        <end position="192"/>
    </location>
</feature>
<feature type="domain" description="DEAD-box RNA helicase Q" evidence="12">
    <location>
        <begin position="164"/>
        <end position="192"/>
    </location>
</feature>
<keyword evidence="4 7" id="KW-0067">ATP-binding</keyword>
<dbReference type="EC" id="3.6.4.13" evidence="8"/>
<evidence type="ECO:0000256" key="6">
    <source>
        <dbReference type="PROSITE-ProRule" id="PRU00552"/>
    </source>
</evidence>
<dbReference type="Pfam" id="PF00271">
    <property type="entry name" value="Helicase_C"/>
    <property type="match status" value="1"/>
</dbReference>
<dbReference type="PANTHER" id="PTHR24031">
    <property type="entry name" value="RNA HELICASE"/>
    <property type="match status" value="1"/>
</dbReference>
<dbReference type="SMART" id="SM00487">
    <property type="entry name" value="DEXDc"/>
    <property type="match status" value="1"/>
</dbReference>
<dbReference type="SUPFAM" id="SSF52540">
    <property type="entry name" value="P-loop containing nucleoside triphosphate hydrolases"/>
    <property type="match status" value="2"/>
</dbReference>
<dbReference type="AlphaFoldDB" id="A0AAD9NEU9"/>
<feature type="domain" description="Helicase ATP-binding" evidence="10">
    <location>
        <begin position="196"/>
        <end position="460"/>
    </location>
</feature>
<gene>
    <name evidence="13" type="ORF">LSH36_25g03069</name>
</gene>
<dbReference type="CDD" id="cd17946">
    <property type="entry name" value="DEADc_DDX24"/>
    <property type="match status" value="1"/>
</dbReference>
<keyword evidence="5 8" id="KW-0694">RNA-binding</keyword>
<dbReference type="GO" id="GO:0003723">
    <property type="term" value="F:RNA binding"/>
    <property type="evidence" value="ECO:0007669"/>
    <property type="project" value="UniProtKB-UniRule"/>
</dbReference>
<proteinExistence type="inferred from homology"/>
<protein>
    <recommendedName>
        <fullName evidence="8">ATP-dependent RNA helicase</fullName>
        <ecNumber evidence="8">3.6.4.13</ecNumber>
    </recommendedName>
</protein>
<feature type="region of interest" description="Disordered" evidence="9">
    <location>
        <begin position="49"/>
        <end position="70"/>
    </location>
</feature>
<dbReference type="InterPro" id="IPR011545">
    <property type="entry name" value="DEAD/DEAH_box_helicase_dom"/>
</dbReference>
<dbReference type="InterPro" id="IPR027417">
    <property type="entry name" value="P-loop_NTPase"/>
</dbReference>
<dbReference type="InterPro" id="IPR014014">
    <property type="entry name" value="RNA_helicase_DEAD_Q_motif"/>
</dbReference>
<accession>A0AAD9NEU9</accession>
<evidence type="ECO:0000259" key="12">
    <source>
        <dbReference type="PROSITE" id="PS51195"/>
    </source>
</evidence>
<name>A0AAD9NEU9_9ANNE</name>
<comment type="domain">
    <text evidence="8">The Q motif is unique to and characteristic of the DEAD box family of RNA helicases and controls ATP binding and hydrolysis.</text>
</comment>
<evidence type="ECO:0000256" key="1">
    <source>
        <dbReference type="ARBA" id="ARBA00022741"/>
    </source>
</evidence>
<dbReference type="Proteomes" id="UP001208570">
    <property type="component" value="Unassembled WGS sequence"/>
</dbReference>
<evidence type="ECO:0000256" key="4">
    <source>
        <dbReference type="ARBA" id="ARBA00022840"/>
    </source>
</evidence>
<dbReference type="Pfam" id="PF00270">
    <property type="entry name" value="DEAD"/>
    <property type="match status" value="1"/>
</dbReference>
<feature type="domain" description="Helicase C-terminal" evidence="11">
    <location>
        <begin position="510"/>
        <end position="653"/>
    </location>
</feature>
<dbReference type="EMBL" id="JAODUP010000025">
    <property type="protein sequence ID" value="KAK2167677.1"/>
    <property type="molecule type" value="Genomic_DNA"/>
</dbReference>
<evidence type="ECO:0000256" key="5">
    <source>
        <dbReference type="ARBA" id="ARBA00022884"/>
    </source>
</evidence>
<dbReference type="GO" id="GO:0005524">
    <property type="term" value="F:ATP binding"/>
    <property type="evidence" value="ECO:0007669"/>
    <property type="project" value="UniProtKB-UniRule"/>
</dbReference>
<dbReference type="PROSITE" id="PS00039">
    <property type="entry name" value="DEAD_ATP_HELICASE"/>
    <property type="match status" value="1"/>
</dbReference>
<dbReference type="GO" id="GO:0003724">
    <property type="term" value="F:RNA helicase activity"/>
    <property type="evidence" value="ECO:0007669"/>
    <property type="project" value="UniProtKB-EC"/>
</dbReference>
<keyword evidence="1 7" id="KW-0547">Nucleotide-binding</keyword>
<dbReference type="Gene3D" id="3.40.50.300">
    <property type="entry name" value="P-loop containing nucleotide triphosphate hydrolases"/>
    <property type="match status" value="2"/>
</dbReference>
<evidence type="ECO:0000256" key="9">
    <source>
        <dbReference type="SAM" id="MobiDB-lite"/>
    </source>
</evidence>
<dbReference type="PROSITE" id="PS51192">
    <property type="entry name" value="HELICASE_ATP_BIND_1"/>
    <property type="match status" value="1"/>
</dbReference>
<evidence type="ECO:0000259" key="10">
    <source>
        <dbReference type="PROSITE" id="PS51192"/>
    </source>
</evidence>
<dbReference type="PROSITE" id="PS51195">
    <property type="entry name" value="Q_MOTIF"/>
    <property type="match status" value="1"/>
</dbReference>
<feature type="compositionally biased region" description="Acidic residues" evidence="9">
    <location>
        <begin position="270"/>
        <end position="292"/>
    </location>
</feature>
<dbReference type="SMART" id="SM00490">
    <property type="entry name" value="HELICc"/>
    <property type="match status" value="1"/>
</dbReference>
<dbReference type="GO" id="GO:0016787">
    <property type="term" value="F:hydrolase activity"/>
    <property type="evidence" value="ECO:0007669"/>
    <property type="project" value="UniProtKB-KW"/>
</dbReference>
<feature type="compositionally biased region" description="Polar residues" evidence="9">
    <location>
        <begin position="250"/>
        <end position="261"/>
    </location>
</feature>
<keyword evidence="2 7" id="KW-0378">Hydrolase</keyword>
<dbReference type="InterPro" id="IPR000629">
    <property type="entry name" value="RNA-helicase_DEAD-box_CS"/>
</dbReference>
<comment type="caution">
    <text evidence="13">The sequence shown here is derived from an EMBL/GenBank/DDBJ whole genome shotgun (WGS) entry which is preliminary data.</text>
</comment>